<gene>
    <name evidence="4" type="ORF">H696_05850</name>
</gene>
<dbReference type="Proteomes" id="UP000030693">
    <property type="component" value="Unassembled WGS sequence"/>
</dbReference>
<reference evidence="4" key="1">
    <citation type="submission" date="2013-04" db="EMBL/GenBank/DDBJ databases">
        <title>The Genome Sequence of Fonticula alba ATCC 38817.</title>
        <authorList>
            <consortium name="The Broad Institute Genomics Platform"/>
            <person name="Russ C."/>
            <person name="Cuomo C."/>
            <person name="Burger G."/>
            <person name="Gray M.W."/>
            <person name="Holland P.W.H."/>
            <person name="King N."/>
            <person name="Lang F.B.F."/>
            <person name="Roger A.J."/>
            <person name="Ruiz-Trillo I."/>
            <person name="Brown M."/>
            <person name="Walker B."/>
            <person name="Young S."/>
            <person name="Zeng Q."/>
            <person name="Gargeya S."/>
            <person name="Fitzgerald M."/>
            <person name="Haas B."/>
            <person name="Abouelleil A."/>
            <person name="Allen A.W."/>
            <person name="Alvarado L."/>
            <person name="Arachchi H.M."/>
            <person name="Berlin A.M."/>
            <person name="Chapman S.B."/>
            <person name="Gainer-Dewar J."/>
            <person name="Goldberg J."/>
            <person name="Griggs A."/>
            <person name="Gujja S."/>
            <person name="Hansen M."/>
            <person name="Howarth C."/>
            <person name="Imamovic A."/>
            <person name="Ireland A."/>
            <person name="Larimer J."/>
            <person name="McCowan C."/>
            <person name="Murphy C."/>
            <person name="Pearson M."/>
            <person name="Poon T.W."/>
            <person name="Priest M."/>
            <person name="Roberts A."/>
            <person name="Saif S."/>
            <person name="Shea T."/>
            <person name="Sisk P."/>
            <person name="Sykes S."/>
            <person name="Wortman J."/>
            <person name="Nusbaum C."/>
            <person name="Birren B."/>
        </authorList>
    </citation>
    <scope>NUCLEOTIDE SEQUENCE [LARGE SCALE GENOMIC DNA]</scope>
    <source>
        <strain evidence="4">ATCC 38817</strain>
    </source>
</reference>
<evidence type="ECO:0000259" key="2">
    <source>
        <dbReference type="Pfam" id="PF04183"/>
    </source>
</evidence>
<keyword evidence="5" id="KW-1185">Reference proteome</keyword>
<dbReference type="Pfam" id="PF06276">
    <property type="entry name" value="FhuF"/>
    <property type="match status" value="1"/>
</dbReference>
<dbReference type="PANTHER" id="PTHR34384:SF5">
    <property type="entry name" value="L-2,3-DIAMINOPROPANOATE--CITRATE LIGASE"/>
    <property type="match status" value="1"/>
</dbReference>
<dbReference type="STRING" id="691883.A0A058Z0S2"/>
<dbReference type="GO" id="GO:0016881">
    <property type="term" value="F:acid-amino acid ligase activity"/>
    <property type="evidence" value="ECO:0007669"/>
    <property type="project" value="UniProtKB-ARBA"/>
</dbReference>
<organism evidence="4">
    <name type="scientific">Fonticula alba</name>
    <name type="common">Slime mold</name>
    <dbReference type="NCBI Taxonomy" id="691883"/>
    <lineage>
        <taxon>Eukaryota</taxon>
        <taxon>Rotosphaerida</taxon>
        <taxon>Fonticulaceae</taxon>
        <taxon>Fonticula</taxon>
    </lineage>
</organism>
<evidence type="ECO:0000313" key="5">
    <source>
        <dbReference type="Proteomes" id="UP000030693"/>
    </source>
</evidence>
<dbReference type="AlphaFoldDB" id="A0A058Z0S2"/>
<accession>A0A058Z0S2</accession>
<dbReference type="GO" id="GO:0019290">
    <property type="term" value="P:siderophore biosynthetic process"/>
    <property type="evidence" value="ECO:0007669"/>
    <property type="project" value="InterPro"/>
</dbReference>
<dbReference type="InterPro" id="IPR007310">
    <property type="entry name" value="Aerobactin_biosyn_IucA/IucC_N"/>
</dbReference>
<dbReference type="RefSeq" id="XP_009497925.1">
    <property type="nucleotide sequence ID" value="XM_009499650.1"/>
</dbReference>
<feature type="region of interest" description="Disordered" evidence="1">
    <location>
        <begin position="91"/>
        <end position="123"/>
    </location>
</feature>
<dbReference type="PANTHER" id="PTHR34384">
    <property type="entry name" value="L-2,3-DIAMINOPROPANOATE--CITRATE LIGASE"/>
    <property type="match status" value="1"/>
</dbReference>
<feature type="domain" description="Aerobactin siderophore biosynthesis IucA/IucC-like C-terminal" evidence="3">
    <location>
        <begin position="489"/>
        <end position="667"/>
    </location>
</feature>
<protein>
    <recommendedName>
        <fullName evidence="6">Aerobactin siderophore biosynthesis IucA/IucC N-terminal domain-containing protein</fullName>
    </recommendedName>
</protein>
<dbReference type="EMBL" id="KB932214">
    <property type="protein sequence ID" value="KCV67741.1"/>
    <property type="molecule type" value="Genomic_DNA"/>
</dbReference>
<dbReference type="GeneID" id="20530575"/>
<dbReference type="InterPro" id="IPR022770">
    <property type="entry name" value="IucA/IucC-like_C"/>
</dbReference>
<dbReference type="Pfam" id="PF04183">
    <property type="entry name" value="IucA_IucC"/>
    <property type="match status" value="1"/>
</dbReference>
<feature type="domain" description="Aerobactin siderophore biosynthesis IucA/IucC N-terminal" evidence="2">
    <location>
        <begin position="251"/>
        <end position="463"/>
    </location>
</feature>
<name>A0A058Z0S2_FONAL</name>
<evidence type="ECO:0008006" key="6">
    <source>
        <dbReference type="Google" id="ProtNLM"/>
    </source>
</evidence>
<evidence type="ECO:0000256" key="1">
    <source>
        <dbReference type="SAM" id="MobiDB-lite"/>
    </source>
</evidence>
<evidence type="ECO:0000259" key="3">
    <source>
        <dbReference type="Pfam" id="PF06276"/>
    </source>
</evidence>
<evidence type="ECO:0000313" key="4">
    <source>
        <dbReference type="EMBL" id="KCV67741.1"/>
    </source>
</evidence>
<dbReference type="eggNOG" id="ENOG502RX6M">
    <property type="taxonomic scope" value="Eukaryota"/>
</dbReference>
<dbReference type="InterPro" id="IPR037455">
    <property type="entry name" value="LucA/IucC-like"/>
</dbReference>
<sequence length="708" mass="76319">MSSESAPFSADCISATHLANAKWATGRRLLSALISEGLLSCFALAQSDPRVPANPVTLFPGTPDAGPALPGTLRWLALPLAPRQVLEPTFGAPHDAEPARCATTPPIEYSDSPGTSPPPGYTPTAHGPTAYLAGICAAAVDASTDALLVAVAADILDSTFPAGFPVRSVDPDDLLPIGGAFHRGQLITSPVDIYRLAAPHIRADDDATIFPDDIHQLILNELESSVRNQAMALAWRDVHALAAPTPGDPPIAWEKAIIEGHATHPMHRTRFGLDDQQAIQWAAELGGLVDIAFIEVPHEAVVEYGNFSQVFAEWLPPASDPATKKVVPIHPGQWPNIAARFADAILLDRPPAPEHRAMAQTSLRSVALSGPGAPAFHLKFALGVQTTSALRTVSPFSVFNGIVFAEVALRIAPASLIVVPESISIGSAHPDPTVARHMACLARPDPLSLCPAGSNTIVCASLVERGPDGVPNVLRAFHLTDAPAARRLDFFRQYVHLFLDSFLPPLRDHGFGFEAHGQNTMLRVQRTGDTTDADGQPAWWPAGFVVRDFGGVKVHLDTVRATTGIDIRLKPGSMTEAFTLEEAYIKFFHTGIQHHIHRLLRALDLHRADDAWQIVRDRIIHHFPQISLPGGQSTASQQPASSCLAQAWFAPTIPFKCLLRMRQEDYVSDDILRHVPNPLVWKLYTPLDIEQSLALNGAAPSLPHLSSH</sequence>
<proteinExistence type="predicted"/>
<dbReference type="OrthoDB" id="2117718at2759"/>
<dbReference type="Gene3D" id="1.10.510.40">
    <property type="match status" value="1"/>
</dbReference>